<dbReference type="RefSeq" id="WP_227422166.1">
    <property type="nucleotide sequence ID" value="NZ_CP071868.1"/>
</dbReference>
<evidence type="ECO:0000256" key="2">
    <source>
        <dbReference type="SAM" id="Phobius"/>
    </source>
</evidence>
<dbReference type="Proteomes" id="UP000663937">
    <property type="component" value="Chromosome"/>
</dbReference>
<proteinExistence type="predicted"/>
<evidence type="ECO:0000313" key="4">
    <source>
        <dbReference type="Proteomes" id="UP000663937"/>
    </source>
</evidence>
<organism evidence="3 4">
    <name type="scientific">Pengzhenrongella sicca</name>
    <dbReference type="NCBI Taxonomy" id="2819238"/>
    <lineage>
        <taxon>Bacteria</taxon>
        <taxon>Bacillati</taxon>
        <taxon>Actinomycetota</taxon>
        <taxon>Actinomycetes</taxon>
        <taxon>Micrococcales</taxon>
        <taxon>Pengzhenrongella</taxon>
    </lineage>
</organism>
<keyword evidence="4" id="KW-1185">Reference proteome</keyword>
<keyword evidence="2" id="KW-0472">Membrane</keyword>
<name>A0A8A4Z942_9MICO</name>
<evidence type="ECO:0000313" key="3">
    <source>
        <dbReference type="EMBL" id="QTE27941.1"/>
    </source>
</evidence>
<feature type="compositionally biased region" description="Pro residues" evidence="1">
    <location>
        <begin position="32"/>
        <end position="41"/>
    </location>
</feature>
<keyword evidence="2" id="KW-1133">Transmembrane helix</keyword>
<sequence>MATTTPALRCGDGTRVASVDHERTSVDAARPLPTPPGPATPPVGYGQQFIRDMGQGLAEIAVPGIAVLVVVGGLGLLGYALADGVGLAVDVVRHR</sequence>
<feature type="region of interest" description="Disordered" evidence="1">
    <location>
        <begin position="19"/>
        <end position="45"/>
    </location>
</feature>
<dbReference type="KEGG" id="psic:J4E96_11030"/>
<evidence type="ECO:0000256" key="1">
    <source>
        <dbReference type="SAM" id="MobiDB-lite"/>
    </source>
</evidence>
<reference evidence="3" key="1">
    <citation type="submission" date="2021-03" db="EMBL/GenBank/DDBJ databases">
        <title>Pengzhenrongella sicca gen. nov., sp. nov., a new member of suborder Micrococcineae isolated from High-Arctic tundra soil.</title>
        <authorList>
            <person name="Peng F."/>
        </authorList>
    </citation>
    <scope>NUCLEOTIDE SEQUENCE</scope>
    <source>
        <strain evidence="3">LRZ-2</strain>
    </source>
</reference>
<keyword evidence="2" id="KW-0812">Transmembrane</keyword>
<protein>
    <submittedName>
        <fullName evidence="3">Uncharacterized protein</fullName>
    </submittedName>
</protein>
<accession>A0A8A4Z942</accession>
<dbReference type="EMBL" id="CP071868">
    <property type="protein sequence ID" value="QTE27941.1"/>
    <property type="molecule type" value="Genomic_DNA"/>
</dbReference>
<dbReference type="AlphaFoldDB" id="A0A8A4Z942"/>
<feature type="transmembrane region" description="Helical" evidence="2">
    <location>
        <begin position="60"/>
        <end position="82"/>
    </location>
</feature>
<gene>
    <name evidence="3" type="ORF">J4E96_11030</name>
</gene>